<keyword evidence="4 6" id="KW-1133">Transmembrane helix</keyword>
<gene>
    <name evidence="8" type="ORF">OHV25_14775</name>
</gene>
<dbReference type="InterPro" id="IPR007267">
    <property type="entry name" value="GtrA_DPMS_TM"/>
</dbReference>
<feature type="domain" description="GtrA/DPMS transmembrane" evidence="7">
    <location>
        <begin position="9"/>
        <end position="127"/>
    </location>
</feature>
<feature type="transmembrane region" description="Helical" evidence="6">
    <location>
        <begin position="71"/>
        <end position="92"/>
    </location>
</feature>
<dbReference type="GO" id="GO:0005886">
    <property type="term" value="C:plasma membrane"/>
    <property type="evidence" value="ECO:0007669"/>
    <property type="project" value="TreeGrafter"/>
</dbReference>
<evidence type="ECO:0000256" key="2">
    <source>
        <dbReference type="ARBA" id="ARBA00009399"/>
    </source>
</evidence>
<dbReference type="InterPro" id="IPR051401">
    <property type="entry name" value="GtrA_CellWall_Glycosyl"/>
</dbReference>
<feature type="transmembrane region" description="Helical" evidence="6">
    <location>
        <begin position="104"/>
        <end position="121"/>
    </location>
</feature>
<dbReference type="PANTHER" id="PTHR38459">
    <property type="entry name" value="PROPHAGE BACTOPRENOL-LINKED GLUCOSE TRANSLOCASE HOMOLOG"/>
    <property type="match status" value="1"/>
</dbReference>
<feature type="transmembrane region" description="Helical" evidence="6">
    <location>
        <begin position="42"/>
        <end position="59"/>
    </location>
</feature>
<evidence type="ECO:0000313" key="8">
    <source>
        <dbReference type="EMBL" id="WTU40767.1"/>
    </source>
</evidence>
<organism evidence="8">
    <name type="scientific">Streptomyces sp. NBC_00060</name>
    <dbReference type="NCBI Taxonomy" id="2975636"/>
    <lineage>
        <taxon>Bacteria</taxon>
        <taxon>Bacillati</taxon>
        <taxon>Actinomycetota</taxon>
        <taxon>Actinomycetes</taxon>
        <taxon>Kitasatosporales</taxon>
        <taxon>Streptomycetaceae</taxon>
        <taxon>Streptomyces</taxon>
    </lineage>
</organism>
<dbReference type="EMBL" id="CP108253">
    <property type="protein sequence ID" value="WTU40767.1"/>
    <property type="molecule type" value="Genomic_DNA"/>
</dbReference>
<proteinExistence type="inferred from homology"/>
<dbReference type="PANTHER" id="PTHR38459:SF6">
    <property type="entry name" value="ARABINOGALACTAN BIOSYNTHESIS RECRUITING PROTEIN RV3789"/>
    <property type="match status" value="1"/>
</dbReference>
<dbReference type="GO" id="GO:0000271">
    <property type="term" value="P:polysaccharide biosynthetic process"/>
    <property type="evidence" value="ECO:0007669"/>
    <property type="project" value="InterPro"/>
</dbReference>
<sequence>MRRAELVGFALAGICAYAVDLGLFVWLRSGLAWDPVTAKCLSFAAGCTVAYLGNAFGTYRGSRAGGREYAVFFAVNLAGALVQLLCLTVTHYGLGFTSPRADTLSGAVFGMALATGLRFWGTRTLVFRGEEGTRTSWTG</sequence>
<evidence type="ECO:0000256" key="3">
    <source>
        <dbReference type="ARBA" id="ARBA00022692"/>
    </source>
</evidence>
<evidence type="ECO:0000256" key="4">
    <source>
        <dbReference type="ARBA" id="ARBA00022989"/>
    </source>
</evidence>
<evidence type="ECO:0000256" key="5">
    <source>
        <dbReference type="ARBA" id="ARBA00023136"/>
    </source>
</evidence>
<keyword evidence="5 6" id="KW-0472">Membrane</keyword>
<dbReference type="Pfam" id="PF04138">
    <property type="entry name" value="GtrA_DPMS_TM"/>
    <property type="match status" value="1"/>
</dbReference>
<comment type="similarity">
    <text evidence="2">Belongs to the GtrA family.</text>
</comment>
<accession>A0AAU2GY46</accession>
<reference evidence="8" key="1">
    <citation type="submission" date="2022-10" db="EMBL/GenBank/DDBJ databases">
        <title>The complete genomes of actinobacterial strains from the NBC collection.</title>
        <authorList>
            <person name="Joergensen T.S."/>
            <person name="Alvarez Arevalo M."/>
            <person name="Sterndorff E.B."/>
            <person name="Faurdal D."/>
            <person name="Vuksanovic O."/>
            <person name="Mourched A.-S."/>
            <person name="Charusanti P."/>
            <person name="Shaw S."/>
            <person name="Blin K."/>
            <person name="Weber T."/>
        </authorList>
    </citation>
    <scope>NUCLEOTIDE SEQUENCE</scope>
    <source>
        <strain evidence="8">NBC_00060</strain>
    </source>
</reference>
<evidence type="ECO:0000256" key="1">
    <source>
        <dbReference type="ARBA" id="ARBA00004141"/>
    </source>
</evidence>
<protein>
    <submittedName>
        <fullName evidence="8">GtrA family protein</fullName>
    </submittedName>
</protein>
<dbReference type="AlphaFoldDB" id="A0AAU2GY46"/>
<evidence type="ECO:0000256" key="6">
    <source>
        <dbReference type="SAM" id="Phobius"/>
    </source>
</evidence>
<evidence type="ECO:0000259" key="7">
    <source>
        <dbReference type="Pfam" id="PF04138"/>
    </source>
</evidence>
<name>A0AAU2GY46_9ACTN</name>
<comment type="subcellular location">
    <subcellularLocation>
        <location evidence="1">Membrane</location>
        <topology evidence="1">Multi-pass membrane protein</topology>
    </subcellularLocation>
</comment>
<keyword evidence="3 6" id="KW-0812">Transmembrane</keyword>